<protein>
    <submittedName>
        <fullName evidence="2">Uncharacterized protein</fullName>
    </submittedName>
</protein>
<name>A0A2S7MXB4_9BACI</name>
<dbReference type="Gene3D" id="2.60.40.1120">
    <property type="entry name" value="Carboxypeptidase-like, regulatory domain"/>
    <property type="match status" value="1"/>
</dbReference>
<dbReference type="OrthoDB" id="9838950at2"/>
<evidence type="ECO:0000256" key="1">
    <source>
        <dbReference type="SAM" id="Phobius"/>
    </source>
</evidence>
<evidence type="ECO:0000313" key="2">
    <source>
        <dbReference type="EMBL" id="PQD94441.1"/>
    </source>
</evidence>
<reference evidence="2 3" key="1">
    <citation type="submission" date="2017-12" db="EMBL/GenBank/DDBJ databases">
        <title>Taxonomic description and draft genome of Pradoshia cofamensis Gen. nov., sp. nov., a thermotolerant bacillale isolated from anterior gut of earthworm Eisenia fetida.</title>
        <authorList>
            <person name="Saha T."/>
            <person name="Chakraborty R."/>
        </authorList>
    </citation>
    <scope>NUCLEOTIDE SEQUENCE [LARGE SCALE GENOMIC DNA]</scope>
    <source>
        <strain evidence="2 3">EAG3</strain>
    </source>
</reference>
<dbReference type="AlphaFoldDB" id="A0A2S7MXB4"/>
<evidence type="ECO:0000313" key="3">
    <source>
        <dbReference type="Proteomes" id="UP000239663"/>
    </source>
</evidence>
<dbReference type="Proteomes" id="UP000239663">
    <property type="component" value="Unassembled WGS sequence"/>
</dbReference>
<keyword evidence="1" id="KW-0472">Membrane</keyword>
<dbReference type="SUPFAM" id="SSF49478">
    <property type="entry name" value="Cna protein B-type domain"/>
    <property type="match status" value="1"/>
</dbReference>
<gene>
    <name evidence="2" type="ORF">CYL18_14610</name>
</gene>
<organism evidence="2 3">
    <name type="scientific">Pradoshia eiseniae</name>
    <dbReference type="NCBI Taxonomy" id="2064768"/>
    <lineage>
        <taxon>Bacteria</taxon>
        <taxon>Bacillati</taxon>
        <taxon>Bacillota</taxon>
        <taxon>Bacilli</taxon>
        <taxon>Bacillales</taxon>
        <taxon>Bacillaceae</taxon>
        <taxon>Pradoshia</taxon>
    </lineage>
</organism>
<dbReference type="EMBL" id="PKOZ01000010">
    <property type="protein sequence ID" value="PQD94441.1"/>
    <property type="molecule type" value="Genomic_DNA"/>
</dbReference>
<keyword evidence="1" id="KW-0812">Transmembrane</keyword>
<comment type="caution">
    <text evidence="2">The sequence shown here is derived from an EMBL/GenBank/DDBJ whole genome shotgun (WGS) entry which is preliminary data.</text>
</comment>
<feature type="transmembrane region" description="Helical" evidence="1">
    <location>
        <begin position="9"/>
        <end position="28"/>
    </location>
</feature>
<keyword evidence="3" id="KW-1185">Reference proteome</keyword>
<dbReference type="RefSeq" id="WP_104850272.1">
    <property type="nucleotide sequence ID" value="NZ_PKOZ01000010.1"/>
</dbReference>
<sequence>MDAVAKVKLVFYALLMVVINISAVYYAFVYEGGSWIFADKGQYSFGERATAADNKVPVTLHITSKDNKPVENLKVSLKSMSNGKASLPQKTNEKGIVQWTVSQGVYTVVIYLNDQVIKEKNVAINQKKKVTIQLNLDI</sequence>
<accession>A0A2S7MXB4</accession>
<proteinExistence type="predicted"/>
<keyword evidence="1" id="KW-1133">Transmembrane helix</keyword>